<dbReference type="AlphaFoldDB" id="A0AAP0M4U3"/>
<evidence type="ECO:0000313" key="2">
    <source>
        <dbReference type="EMBL" id="KAK9192789.1"/>
    </source>
</evidence>
<sequence>MLRKKNVLEISSLEQSDAHFDEFLDEQNDGSVGEESEYHEALIRKGYDPGMPLVDHVPDLDEFGDGNEDEPKSSKQRRCGTVGSEQNKKRKRSGKFVVKYNSLGVLVGEEAIELATYISVLARTSILIIYNDWRRVPDDTKEHL</sequence>
<feature type="region of interest" description="Disordered" evidence="1">
    <location>
        <begin position="47"/>
        <end position="92"/>
    </location>
</feature>
<evidence type="ECO:0000256" key="1">
    <source>
        <dbReference type="SAM" id="MobiDB-lite"/>
    </source>
</evidence>
<feature type="region of interest" description="Disordered" evidence="1">
    <location>
        <begin position="19"/>
        <end position="38"/>
    </location>
</feature>
<organism evidence="2 3">
    <name type="scientific">Citrus x changshan-huyou</name>
    <dbReference type="NCBI Taxonomy" id="2935761"/>
    <lineage>
        <taxon>Eukaryota</taxon>
        <taxon>Viridiplantae</taxon>
        <taxon>Streptophyta</taxon>
        <taxon>Embryophyta</taxon>
        <taxon>Tracheophyta</taxon>
        <taxon>Spermatophyta</taxon>
        <taxon>Magnoliopsida</taxon>
        <taxon>eudicotyledons</taxon>
        <taxon>Gunneridae</taxon>
        <taxon>Pentapetalae</taxon>
        <taxon>rosids</taxon>
        <taxon>malvids</taxon>
        <taxon>Sapindales</taxon>
        <taxon>Rutaceae</taxon>
        <taxon>Aurantioideae</taxon>
        <taxon>Citrus</taxon>
    </lineage>
</organism>
<keyword evidence="3" id="KW-1185">Reference proteome</keyword>
<gene>
    <name evidence="2" type="ORF">WN944_003482</name>
</gene>
<proteinExistence type="predicted"/>
<accession>A0AAP0M4U3</accession>
<evidence type="ECO:0000313" key="3">
    <source>
        <dbReference type="Proteomes" id="UP001428341"/>
    </source>
</evidence>
<comment type="caution">
    <text evidence="2">The sequence shown here is derived from an EMBL/GenBank/DDBJ whole genome shotgun (WGS) entry which is preliminary data.</text>
</comment>
<feature type="compositionally biased region" description="Acidic residues" evidence="1">
    <location>
        <begin position="23"/>
        <end position="35"/>
    </location>
</feature>
<dbReference type="Proteomes" id="UP001428341">
    <property type="component" value="Unassembled WGS sequence"/>
</dbReference>
<reference evidence="2 3" key="1">
    <citation type="submission" date="2024-05" db="EMBL/GenBank/DDBJ databases">
        <title>Haplotype-resolved chromosome-level genome assembly of Huyou (Citrus changshanensis).</title>
        <authorList>
            <person name="Miao C."/>
            <person name="Chen W."/>
            <person name="Wu Y."/>
            <person name="Wang L."/>
            <person name="Zhao S."/>
            <person name="Grierson D."/>
            <person name="Xu C."/>
            <person name="Chen K."/>
        </authorList>
    </citation>
    <scope>NUCLEOTIDE SEQUENCE [LARGE SCALE GENOMIC DNA]</scope>
    <source>
        <strain evidence="2">01-14</strain>
        <tissue evidence="2">Leaf</tissue>
    </source>
</reference>
<name>A0AAP0M4U3_9ROSI</name>
<dbReference type="EMBL" id="JBCGBO010000006">
    <property type="protein sequence ID" value="KAK9192789.1"/>
    <property type="molecule type" value="Genomic_DNA"/>
</dbReference>
<protein>
    <submittedName>
        <fullName evidence="2">Uncharacterized protein</fullName>
    </submittedName>
</protein>